<dbReference type="HOGENOM" id="CLU_1394332_0_0_0"/>
<protein>
    <submittedName>
        <fullName evidence="1">Uncharacterized protein</fullName>
    </submittedName>
</protein>
<evidence type="ECO:0000313" key="2">
    <source>
        <dbReference type="Proteomes" id="UP000007575"/>
    </source>
</evidence>
<reference evidence="1 2" key="1">
    <citation type="journal article" date="2012" name="PLoS ONE">
        <title>Genome sequence and transcriptome analysis of the radioresistant bacterium Deinococcus gobiensis: insights into the extreme environmental adaptations.</title>
        <authorList>
            <person name="Yuan M."/>
            <person name="Chen M."/>
            <person name="Zhang W."/>
            <person name="Lu W."/>
            <person name="Wang J."/>
            <person name="Yang M."/>
            <person name="Zhao P."/>
            <person name="Tang R."/>
            <person name="Li X."/>
            <person name="Hao Y."/>
            <person name="Zhou Z."/>
            <person name="Zhan Y."/>
            <person name="Yu H."/>
            <person name="Teng C."/>
            <person name="Yan Y."/>
            <person name="Ping S."/>
            <person name="Wang Y."/>
            <person name="Lin M."/>
        </authorList>
    </citation>
    <scope>NUCLEOTIDE SEQUENCE [LARGE SCALE GENOMIC DNA]</scope>
    <source>
        <strain evidence="2">DSM 21396 / JCM 16679 / CGMCC 1.7299 / I-0</strain>
        <plasmid evidence="1">P3</plasmid>
    </source>
</reference>
<dbReference type="EMBL" id="CP002194">
    <property type="protein sequence ID" value="AFD27799.1"/>
    <property type="molecule type" value="Genomic_DNA"/>
</dbReference>
<dbReference type="KEGG" id="dgo:DGo_PC0007"/>
<geneLocation type="plasmid" evidence="1 2">
    <name>P3</name>
</geneLocation>
<gene>
    <name evidence="1" type="ordered locus">DGo_PC0007</name>
</gene>
<dbReference type="Proteomes" id="UP000007575">
    <property type="component" value="Plasmid P3"/>
</dbReference>
<dbReference type="RefSeq" id="WP_014682709.1">
    <property type="nucleotide sequence ID" value="NC_017771.1"/>
</dbReference>
<organism evidence="1 2">
    <name type="scientific">Deinococcus gobiensis (strain DSM 21396 / JCM 16679 / CGMCC 1.7299 / I-0)</name>
    <dbReference type="NCBI Taxonomy" id="745776"/>
    <lineage>
        <taxon>Bacteria</taxon>
        <taxon>Thermotogati</taxon>
        <taxon>Deinococcota</taxon>
        <taxon>Deinococci</taxon>
        <taxon>Deinococcales</taxon>
        <taxon>Deinococcaceae</taxon>
        <taxon>Deinococcus</taxon>
    </lineage>
</organism>
<evidence type="ECO:0000313" key="1">
    <source>
        <dbReference type="EMBL" id="AFD27799.1"/>
    </source>
</evidence>
<name>H8H2Q2_DEIGI</name>
<dbReference type="PATRIC" id="fig|745776.4.peg.3809"/>
<keyword evidence="1" id="KW-0614">Plasmid</keyword>
<proteinExistence type="predicted"/>
<accession>H8H2Q2</accession>
<dbReference type="AlphaFoldDB" id="H8H2Q2"/>
<keyword evidence="2" id="KW-1185">Reference proteome</keyword>
<sequence length="195" mass="21389">MALHPVPSHDHFGDCHHHSTSAVERLLAQAEHLLGDRDRSWLIQTFEAAVQGGTRLSFPAEGAKVVFLLLSRGAATPIQVTRQLAHQVIHLLDPHQDGQTSTLEEGVAVWFGQLATGRAGVVSEADVEPPGARRALRLVEPLMAAPWKLRRWRMHSKRGLSQITAEDLLTLYPSLTPEEAAALAAPFDQTQQEPT</sequence>